<organism evidence="1 2">
    <name type="scientific">Zemynaea arenosa</name>
    <dbReference type="NCBI Taxonomy" id="2561931"/>
    <lineage>
        <taxon>Bacteria</taxon>
        <taxon>Pseudomonadati</taxon>
        <taxon>Pseudomonadota</taxon>
        <taxon>Betaproteobacteria</taxon>
        <taxon>Burkholderiales</taxon>
        <taxon>Oxalobacteraceae</taxon>
        <taxon>Telluria group</taxon>
        <taxon>Zemynaea</taxon>
    </lineage>
</organism>
<gene>
    <name evidence="1" type="ORF">E4L96_20140</name>
</gene>
<dbReference type="AlphaFoldDB" id="A0A4Y9S0E9"/>
<proteinExistence type="predicted"/>
<dbReference type="EMBL" id="SPVF01000252">
    <property type="protein sequence ID" value="TFW13409.1"/>
    <property type="molecule type" value="Genomic_DNA"/>
</dbReference>
<accession>A0A4Y9S0E9</accession>
<name>A0A4Y9S0E9_9BURK</name>
<keyword evidence="2" id="KW-1185">Reference proteome</keyword>
<evidence type="ECO:0000313" key="2">
    <source>
        <dbReference type="Proteomes" id="UP000298438"/>
    </source>
</evidence>
<protein>
    <submittedName>
        <fullName evidence="1">Uncharacterized protein</fullName>
    </submittedName>
</protein>
<dbReference type="RefSeq" id="WP_135209002.1">
    <property type="nucleotide sequence ID" value="NZ_SPVF01000252.1"/>
</dbReference>
<sequence length="173" mass="18901">MDPTNSSNAHAAVNCSAEFIALVRTPAGKRLVMRDGSRFIRTDRFCDGFCNLRTGHICSAHALISNHGGCITHPANFPPEDQMRNEDELRDIQDTVNLYNDGVAASEAGRPMVLSARIDAFTQGNFDCRCDCAEPPLAFLEVPELLAEWYRGYRSALPAALPESAGKTEGVRS</sequence>
<dbReference type="OrthoDB" id="8756552at2"/>
<comment type="caution">
    <text evidence="1">The sequence shown here is derived from an EMBL/GenBank/DDBJ whole genome shotgun (WGS) entry which is preliminary data.</text>
</comment>
<evidence type="ECO:0000313" key="1">
    <source>
        <dbReference type="EMBL" id="TFW13409.1"/>
    </source>
</evidence>
<reference evidence="1 2" key="1">
    <citation type="submission" date="2019-03" db="EMBL/GenBank/DDBJ databases">
        <title>Draft Genome Sequence of Massilia arenosa sp. nov., a Novel Massilia Species Isolated from a Sandy-loam Maize Soil.</title>
        <authorList>
            <person name="Raths R."/>
            <person name="Peta V."/>
            <person name="Bucking H."/>
        </authorList>
    </citation>
    <scope>NUCLEOTIDE SEQUENCE [LARGE SCALE GENOMIC DNA]</scope>
    <source>
        <strain evidence="1 2">MC02</strain>
    </source>
</reference>
<dbReference type="Proteomes" id="UP000298438">
    <property type="component" value="Unassembled WGS sequence"/>
</dbReference>